<dbReference type="OrthoDB" id="2871818at2"/>
<dbReference type="InterPro" id="IPR032693">
    <property type="entry name" value="YtkA-like_dom"/>
</dbReference>
<evidence type="ECO:0000313" key="2">
    <source>
        <dbReference type="EMBL" id="SER93633.1"/>
    </source>
</evidence>
<accession>A0A1H9TAH9</accession>
<name>A0A1H9TAH9_9BACI</name>
<gene>
    <name evidence="2" type="ORF">SAMN05518684_105186</name>
</gene>
<evidence type="ECO:0000259" key="1">
    <source>
        <dbReference type="Pfam" id="PF13115"/>
    </source>
</evidence>
<keyword evidence="3" id="KW-1185">Reference proteome</keyword>
<organism evidence="2 3">
    <name type="scientific">Salipaludibacillus aurantiacus</name>
    <dbReference type="NCBI Taxonomy" id="1601833"/>
    <lineage>
        <taxon>Bacteria</taxon>
        <taxon>Bacillati</taxon>
        <taxon>Bacillota</taxon>
        <taxon>Bacilli</taxon>
        <taxon>Bacillales</taxon>
        <taxon>Bacillaceae</taxon>
    </lineage>
</organism>
<dbReference type="Pfam" id="PF13115">
    <property type="entry name" value="YtkA"/>
    <property type="match status" value="1"/>
</dbReference>
<dbReference type="EMBL" id="FOGT01000005">
    <property type="protein sequence ID" value="SER93633.1"/>
    <property type="molecule type" value="Genomic_DNA"/>
</dbReference>
<dbReference type="STRING" id="1601833.SAMN05518684_105186"/>
<sequence>MKNIVNFMTFSSIFIVLIVGCSTQELEKVTVEFKEENQTLATGEFHTYQVNLADESGDPFSADDVSIYMNMERMNHPMQGTMQAVEQGKYTVDLPLAMEGEWYAEVTVTYDNEETTERFILYAEGDMAEEYMKGYDADTGEVPQN</sequence>
<dbReference type="AlphaFoldDB" id="A0A1H9TAH9"/>
<reference evidence="3" key="1">
    <citation type="submission" date="2016-10" db="EMBL/GenBank/DDBJ databases">
        <authorList>
            <person name="Varghese N."/>
            <person name="Submissions S."/>
        </authorList>
    </citation>
    <scope>NUCLEOTIDE SEQUENCE [LARGE SCALE GENOMIC DNA]</scope>
    <source>
        <strain evidence="3">S9</strain>
    </source>
</reference>
<proteinExistence type="predicted"/>
<dbReference type="RefSeq" id="WP_093049942.1">
    <property type="nucleotide sequence ID" value="NZ_FOGT01000005.1"/>
</dbReference>
<dbReference type="PROSITE" id="PS51257">
    <property type="entry name" value="PROKAR_LIPOPROTEIN"/>
    <property type="match status" value="1"/>
</dbReference>
<evidence type="ECO:0000313" key="3">
    <source>
        <dbReference type="Proteomes" id="UP000198571"/>
    </source>
</evidence>
<feature type="domain" description="YtkA-like" evidence="1">
    <location>
        <begin position="24"/>
        <end position="105"/>
    </location>
</feature>
<protein>
    <submittedName>
        <fullName evidence="2">YtkA-like</fullName>
    </submittedName>
</protein>
<dbReference type="Proteomes" id="UP000198571">
    <property type="component" value="Unassembled WGS sequence"/>
</dbReference>